<evidence type="ECO:0000256" key="2">
    <source>
        <dbReference type="SAM" id="MobiDB-lite"/>
    </source>
</evidence>
<sequence length="351" mass="39779">MISLHDPVSSALTPPGVRPLPNPLNRGLTVGMTRGQNKAHLIQHYLPHLYDAVLTLNLTFDEAIQHLMYQGSNNLVGIAGSSSTRLYAYLPHHIETIFLRVLETITKYGHDESLLTHKILRHLEKEADKDAAAEDLWFDPWLGEDHERTIRLFRTLAEVSLLSHSYWLGSVLALFFQQERHELLTSAPQGEVYEWACNIGRSCMGRGEQVQCLKVVERYSPGVVNAVFGGGSRGGRYPVRPSMPRASSSLELVPLGSNRSLRPSGAGYSPPRRRRSRNALDDDYDDDFGLRPRPPLLGSGRRPRSRFRDQSRRSRLVADFRRIEDQVENVLDAAEVLQEETRELREITGRR</sequence>
<evidence type="ECO:0000313" key="4">
    <source>
        <dbReference type="Proteomes" id="UP001274830"/>
    </source>
</evidence>
<feature type="region of interest" description="Disordered" evidence="2">
    <location>
        <begin position="1"/>
        <end position="24"/>
    </location>
</feature>
<comment type="caution">
    <text evidence="3">The sequence shown here is derived from an EMBL/GenBank/DDBJ whole genome shotgun (WGS) entry which is preliminary data.</text>
</comment>
<name>A0AAE0TN11_9PEZI</name>
<organism evidence="3 4">
    <name type="scientific">Recurvomyces mirabilis</name>
    <dbReference type="NCBI Taxonomy" id="574656"/>
    <lineage>
        <taxon>Eukaryota</taxon>
        <taxon>Fungi</taxon>
        <taxon>Dikarya</taxon>
        <taxon>Ascomycota</taxon>
        <taxon>Pezizomycotina</taxon>
        <taxon>Dothideomycetes</taxon>
        <taxon>Dothideomycetidae</taxon>
        <taxon>Mycosphaerellales</taxon>
        <taxon>Teratosphaeriaceae</taxon>
        <taxon>Recurvomyces</taxon>
    </lineage>
</organism>
<dbReference type="AlphaFoldDB" id="A0AAE0TN11"/>
<accession>A0AAE0TN11</accession>
<dbReference type="EMBL" id="JAUTXT010000072">
    <property type="protein sequence ID" value="KAK3669785.1"/>
    <property type="molecule type" value="Genomic_DNA"/>
</dbReference>
<dbReference type="Proteomes" id="UP001274830">
    <property type="component" value="Unassembled WGS sequence"/>
</dbReference>
<feature type="coiled-coil region" evidence="1">
    <location>
        <begin position="320"/>
        <end position="347"/>
    </location>
</feature>
<evidence type="ECO:0000313" key="3">
    <source>
        <dbReference type="EMBL" id="KAK3669785.1"/>
    </source>
</evidence>
<keyword evidence="4" id="KW-1185">Reference proteome</keyword>
<evidence type="ECO:0000256" key="1">
    <source>
        <dbReference type="SAM" id="Coils"/>
    </source>
</evidence>
<proteinExistence type="predicted"/>
<gene>
    <name evidence="3" type="ORF">LTR78_010358</name>
</gene>
<feature type="region of interest" description="Disordered" evidence="2">
    <location>
        <begin position="251"/>
        <end position="311"/>
    </location>
</feature>
<reference evidence="3" key="1">
    <citation type="submission" date="2023-07" db="EMBL/GenBank/DDBJ databases">
        <title>Black Yeasts Isolated from many extreme environments.</title>
        <authorList>
            <person name="Coleine C."/>
            <person name="Stajich J.E."/>
            <person name="Selbmann L."/>
        </authorList>
    </citation>
    <scope>NUCLEOTIDE SEQUENCE</scope>
    <source>
        <strain evidence="3">CCFEE 5485</strain>
    </source>
</reference>
<protein>
    <submittedName>
        <fullName evidence="3">Uncharacterized protein</fullName>
    </submittedName>
</protein>
<keyword evidence="1" id="KW-0175">Coiled coil</keyword>